<feature type="transmembrane region" description="Helical" evidence="8">
    <location>
        <begin position="25"/>
        <end position="44"/>
    </location>
</feature>
<accession>A0ABR1MGY9</accession>
<protein>
    <submittedName>
        <fullName evidence="11">Endothelin-converting enzyme</fullName>
    </submittedName>
</protein>
<evidence type="ECO:0000256" key="8">
    <source>
        <dbReference type="SAM" id="Phobius"/>
    </source>
</evidence>
<dbReference type="Pfam" id="PF05649">
    <property type="entry name" value="Peptidase_M13_N"/>
    <property type="match status" value="1"/>
</dbReference>
<sequence length="802" mass="91571">MAFGSALAESGAWSRGTARRGTASLRFGIGLGTLLMFFVFYLGAPRTGVSRKHQLSNTPSYNVENYAKQDGVLVVHGKSDYLGEDRSQKFVHQRPGDHSNQRLVARQNPPPFEGNICQTQECKEYSSYIKRSLGVNYTQLDPCTDFWNFAVGNWKSFNDYRPDQSSVNSFSVLDDKNRDLLRKVLESPYNEATIMSDQDRLIDRENFNKMKTAYDACLNEDLLKEIGVKPVKELLDALPKPDSGKYETTGGLTDILITLHRLGVYPLVKASTSSDRKTPDVVAIYLNNGGMGLPSKEYYNKTDVQANYTRTIAEMFDIFLGNSGTHGEISKQVFDLEHRIALAQLDPEQERNVDLTYNPYKLEDADKLVPDISLTQLINAFTPPGYDAENVIVQPVEYFRQLPELIRSGPTEVLYAYFQWSIISGWANSVYRDLRAPLRRFNNQLVGRPDDAIQDRWRTCQEEIDNNMPWILSGAYVQARAFGEDSKSLGEQIIDDLRIIYEERFPNYDWMAKEVQERSKKKVSLIGKKIGYPDKSPNVLDPRSVQEFYANLTVSSTKYFENTLNINYFSSNRSWDDLLRPTDKDRWSASANTINAFYFPNYNQIVFPAGIMQTPFFNRQLPEYVSYGGFGMIAGHEITHGFDDQGSKFDERGNFATWWDKQTRDNFMERTKCFVQQYAKYSIPGLDNKPLPINGKLTLGENIADTGGLSSSYEAWQRRNQQKRNQMLPDLPADANLTPEKLFFISFANIWAQKARQRALVQQVLSDVHTPNEQRVLGMVENSRGFKEAFGCKDARPACELW</sequence>
<keyword evidence="12" id="KW-1185">Reference proteome</keyword>
<evidence type="ECO:0000256" key="5">
    <source>
        <dbReference type="ARBA" id="ARBA00022801"/>
    </source>
</evidence>
<reference evidence="11 12" key="1">
    <citation type="submission" date="2024-04" db="EMBL/GenBank/DDBJ databases">
        <title>Phyllosticta paracitricarpa is synonymous to the EU quarantine fungus P. citricarpa based on phylogenomic analyses.</title>
        <authorList>
            <consortium name="Lawrence Berkeley National Laboratory"/>
            <person name="Van Ingen-Buijs V.A."/>
            <person name="Van Westerhoven A.C."/>
            <person name="Haridas S."/>
            <person name="Skiadas P."/>
            <person name="Martin F."/>
            <person name="Groenewald J.Z."/>
            <person name="Crous P.W."/>
            <person name="Seidl M.F."/>
        </authorList>
    </citation>
    <scope>NUCLEOTIDE SEQUENCE [LARGE SCALE GENOMIC DNA]</scope>
    <source>
        <strain evidence="11 12">CBS 122670</strain>
    </source>
</reference>
<comment type="cofactor">
    <cofactor evidence="1">
        <name>Zn(2+)</name>
        <dbReference type="ChEBI" id="CHEBI:29105"/>
    </cofactor>
</comment>
<evidence type="ECO:0000313" key="12">
    <source>
        <dbReference type="Proteomes" id="UP001365128"/>
    </source>
</evidence>
<evidence type="ECO:0000256" key="6">
    <source>
        <dbReference type="ARBA" id="ARBA00022833"/>
    </source>
</evidence>
<evidence type="ECO:0000256" key="3">
    <source>
        <dbReference type="ARBA" id="ARBA00022670"/>
    </source>
</evidence>
<keyword evidence="8" id="KW-0812">Transmembrane</keyword>
<feature type="domain" description="Peptidase M13 N-terminal" evidence="10">
    <location>
        <begin position="142"/>
        <end position="533"/>
    </location>
</feature>
<name>A0ABR1MGY9_9PEZI</name>
<evidence type="ECO:0000259" key="9">
    <source>
        <dbReference type="Pfam" id="PF01431"/>
    </source>
</evidence>
<keyword evidence="5" id="KW-0378">Hydrolase</keyword>
<proteinExistence type="inferred from homology"/>
<dbReference type="EMBL" id="JBBPDW010000009">
    <property type="protein sequence ID" value="KAK7549268.1"/>
    <property type="molecule type" value="Genomic_DNA"/>
</dbReference>
<dbReference type="InterPro" id="IPR024079">
    <property type="entry name" value="MetalloPept_cat_dom_sf"/>
</dbReference>
<evidence type="ECO:0000313" key="11">
    <source>
        <dbReference type="EMBL" id="KAK7549268.1"/>
    </source>
</evidence>
<dbReference type="PANTHER" id="PTHR11733">
    <property type="entry name" value="ZINC METALLOPROTEASE FAMILY M13 NEPRILYSIN-RELATED"/>
    <property type="match status" value="1"/>
</dbReference>
<dbReference type="PANTHER" id="PTHR11733:SF167">
    <property type="entry name" value="FI17812P1-RELATED"/>
    <property type="match status" value="1"/>
</dbReference>
<comment type="caution">
    <text evidence="11">The sequence shown here is derived from an EMBL/GenBank/DDBJ whole genome shotgun (WGS) entry which is preliminary data.</text>
</comment>
<evidence type="ECO:0000256" key="4">
    <source>
        <dbReference type="ARBA" id="ARBA00022723"/>
    </source>
</evidence>
<keyword evidence="4" id="KW-0479">Metal-binding</keyword>
<keyword evidence="3" id="KW-0645">Protease</keyword>
<dbReference type="InterPro" id="IPR008753">
    <property type="entry name" value="Peptidase_M13_N"/>
</dbReference>
<evidence type="ECO:0000256" key="2">
    <source>
        <dbReference type="ARBA" id="ARBA00007357"/>
    </source>
</evidence>
<gene>
    <name evidence="11" type="ORF">IWX46DRAFT_639356</name>
</gene>
<organism evidence="11 12">
    <name type="scientific">Phyllosticta citricarpa</name>
    <dbReference type="NCBI Taxonomy" id="55181"/>
    <lineage>
        <taxon>Eukaryota</taxon>
        <taxon>Fungi</taxon>
        <taxon>Dikarya</taxon>
        <taxon>Ascomycota</taxon>
        <taxon>Pezizomycotina</taxon>
        <taxon>Dothideomycetes</taxon>
        <taxon>Dothideomycetes incertae sedis</taxon>
        <taxon>Botryosphaeriales</taxon>
        <taxon>Phyllostictaceae</taxon>
        <taxon>Phyllosticta</taxon>
    </lineage>
</organism>
<dbReference type="Pfam" id="PF01431">
    <property type="entry name" value="Peptidase_M13"/>
    <property type="match status" value="1"/>
</dbReference>
<keyword evidence="6" id="KW-0862">Zinc</keyword>
<feature type="domain" description="Peptidase M13 C-terminal" evidence="9">
    <location>
        <begin position="595"/>
        <end position="795"/>
    </location>
</feature>
<dbReference type="InterPro" id="IPR018497">
    <property type="entry name" value="Peptidase_M13_C"/>
</dbReference>
<dbReference type="Proteomes" id="UP001365128">
    <property type="component" value="Unassembled WGS sequence"/>
</dbReference>
<dbReference type="PRINTS" id="PR00786">
    <property type="entry name" value="NEPRILYSIN"/>
</dbReference>
<evidence type="ECO:0000259" key="10">
    <source>
        <dbReference type="Pfam" id="PF05649"/>
    </source>
</evidence>
<keyword evidence="8" id="KW-0472">Membrane</keyword>
<dbReference type="InterPro" id="IPR000718">
    <property type="entry name" value="Peptidase_M13"/>
</dbReference>
<dbReference type="InterPro" id="IPR042089">
    <property type="entry name" value="Peptidase_M13_dom_2"/>
</dbReference>
<dbReference type="PROSITE" id="PS51885">
    <property type="entry name" value="NEPRILYSIN"/>
    <property type="match status" value="1"/>
</dbReference>
<dbReference type="CDD" id="cd08662">
    <property type="entry name" value="M13"/>
    <property type="match status" value="1"/>
</dbReference>
<dbReference type="Gene3D" id="1.10.1380.10">
    <property type="entry name" value="Neutral endopeptidase , domain2"/>
    <property type="match status" value="1"/>
</dbReference>
<evidence type="ECO:0000256" key="1">
    <source>
        <dbReference type="ARBA" id="ARBA00001947"/>
    </source>
</evidence>
<dbReference type="SUPFAM" id="SSF55486">
    <property type="entry name" value="Metalloproteases ('zincins'), catalytic domain"/>
    <property type="match status" value="1"/>
</dbReference>
<keyword evidence="8" id="KW-1133">Transmembrane helix</keyword>
<comment type="similarity">
    <text evidence="2">Belongs to the peptidase M13 family.</text>
</comment>
<keyword evidence="7" id="KW-0482">Metalloprotease</keyword>
<dbReference type="Gene3D" id="3.40.390.10">
    <property type="entry name" value="Collagenase (Catalytic Domain)"/>
    <property type="match status" value="1"/>
</dbReference>
<evidence type="ECO:0000256" key="7">
    <source>
        <dbReference type="ARBA" id="ARBA00023049"/>
    </source>
</evidence>